<dbReference type="GO" id="GO:0051287">
    <property type="term" value="F:NAD binding"/>
    <property type="evidence" value="ECO:0007669"/>
    <property type="project" value="InterPro"/>
</dbReference>
<dbReference type="GO" id="GO:0005737">
    <property type="term" value="C:cytoplasm"/>
    <property type="evidence" value="ECO:0007669"/>
    <property type="project" value="UniProtKB-SubCell"/>
</dbReference>
<dbReference type="Proteomes" id="UP000033731">
    <property type="component" value="Unassembled WGS sequence"/>
</dbReference>
<dbReference type="InterPro" id="IPR036291">
    <property type="entry name" value="NAD(P)-bd_dom_sf"/>
</dbReference>
<comment type="catalytic activity">
    <reaction evidence="6">
        <text>N-acetyl-L-glutamate 5-semialdehyde + phosphate + NADP(+) = N-acetyl-L-glutamyl 5-phosphate + NADPH + H(+)</text>
        <dbReference type="Rhea" id="RHEA:21588"/>
        <dbReference type="ChEBI" id="CHEBI:15378"/>
        <dbReference type="ChEBI" id="CHEBI:29123"/>
        <dbReference type="ChEBI" id="CHEBI:43474"/>
        <dbReference type="ChEBI" id="CHEBI:57783"/>
        <dbReference type="ChEBI" id="CHEBI:57936"/>
        <dbReference type="ChEBI" id="CHEBI:58349"/>
        <dbReference type="EC" id="1.2.1.38"/>
    </reaction>
</comment>
<gene>
    <name evidence="6" type="primary">argC</name>
    <name evidence="8" type="ORF">DJ66_0611</name>
</gene>
<comment type="similarity">
    <text evidence="6">Belongs to the NAGSA dehydrogenase family. Type 2 subfamily.</text>
</comment>
<sequence>MYKIFIDGEHGTTGLKIRERLLQRKDLQLLSLPSRERYNIHYREDLLNTADIAILCLPDSASLETIQLIKKNGTNNRIIDTSTAHRVAQDWVYGFPEMDPSQKEKIRSAHYISNPGCYATGAIAILRPLRKAKIIPEKYPITINAVSGYTGGGKKLISRMEQKNMVDSISSNHFFYSLDLLHKHLPEITKYSLIKKNPIFLPSVGRFPQGIVVQIPFDTEQLARKTNLKEIHNIFHEYYAGENTVSVIPLEESSKMETIDCEMMVGNDRMKLFFFGSSQLPYINIIAVLDNLGKGASGAAIQNMDLLLSSLSKNA</sequence>
<dbReference type="GO" id="GO:0006526">
    <property type="term" value="P:L-arginine biosynthetic process"/>
    <property type="evidence" value="ECO:0007669"/>
    <property type="project" value="UniProtKB-UniRule"/>
</dbReference>
<dbReference type="SUPFAM" id="SSF55347">
    <property type="entry name" value="Glyceraldehyde-3-phosphate dehydrogenase-like, C-terminal domain"/>
    <property type="match status" value="1"/>
</dbReference>
<dbReference type="CDD" id="cd23935">
    <property type="entry name" value="AGPR_2_C"/>
    <property type="match status" value="1"/>
</dbReference>
<dbReference type="Gene3D" id="3.40.50.720">
    <property type="entry name" value="NAD(P)-binding Rossmann-like Domain"/>
    <property type="match status" value="1"/>
</dbReference>
<dbReference type="EC" id="1.2.1.38" evidence="6"/>
<dbReference type="RefSeq" id="WP_045960762.1">
    <property type="nucleotide sequence ID" value="NZ_JMTK01000002.1"/>
</dbReference>
<keyword evidence="1 6" id="KW-0963">Cytoplasm</keyword>
<feature type="domain" description="Semialdehyde dehydrogenase NAD-binding" evidence="7">
    <location>
        <begin position="3"/>
        <end position="106"/>
    </location>
</feature>
<dbReference type="InterPro" id="IPR058924">
    <property type="entry name" value="AGPR_dimerisation_dom"/>
</dbReference>
<dbReference type="Pfam" id="PF22698">
    <property type="entry name" value="Semialdhyde_dhC_1"/>
    <property type="match status" value="1"/>
</dbReference>
<dbReference type="EMBL" id="JMTK01000002">
    <property type="protein sequence ID" value="KJZ81883.1"/>
    <property type="molecule type" value="Genomic_DNA"/>
</dbReference>
<dbReference type="PATRIC" id="fig|556287.9.peg.634"/>
<comment type="function">
    <text evidence="6">Catalyzes the NADPH-dependent reduction of N-acetyl-5-glutamyl phosphate to yield N-acetyl-L-glutamate 5-semialdehyde.</text>
</comment>
<keyword evidence="2 6" id="KW-0055">Arginine biosynthesis</keyword>
<dbReference type="InterPro" id="IPR050085">
    <property type="entry name" value="AGPR"/>
</dbReference>
<dbReference type="Gene3D" id="3.30.360.10">
    <property type="entry name" value="Dihydrodipicolinate Reductase, domain 2"/>
    <property type="match status" value="1"/>
</dbReference>
<dbReference type="HAMAP" id="MF_01110">
    <property type="entry name" value="ArgC_type2"/>
    <property type="match status" value="1"/>
</dbReference>
<evidence type="ECO:0000313" key="9">
    <source>
        <dbReference type="Proteomes" id="UP000033731"/>
    </source>
</evidence>
<keyword evidence="9" id="KW-1185">Reference proteome</keyword>
<dbReference type="InterPro" id="IPR010136">
    <property type="entry name" value="AGPR_type-2"/>
</dbReference>
<proteinExistence type="inferred from homology"/>
<keyword evidence="4 6" id="KW-0521">NADP</keyword>
<dbReference type="AlphaFoldDB" id="A0A0F4VK49"/>
<dbReference type="GO" id="GO:0003942">
    <property type="term" value="F:N-acetyl-gamma-glutamyl-phosphate reductase activity"/>
    <property type="evidence" value="ECO:0007669"/>
    <property type="project" value="UniProtKB-UniRule"/>
</dbReference>
<dbReference type="PANTHER" id="PTHR32338:SF10">
    <property type="entry name" value="N-ACETYL-GAMMA-GLUTAMYL-PHOSPHATE REDUCTASE, CHLOROPLASTIC-RELATED"/>
    <property type="match status" value="1"/>
</dbReference>
<evidence type="ECO:0000256" key="1">
    <source>
        <dbReference type="ARBA" id="ARBA00022490"/>
    </source>
</evidence>
<dbReference type="Pfam" id="PF01118">
    <property type="entry name" value="Semialdhyde_dh"/>
    <property type="match status" value="1"/>
</dbReference>
<dbReference type="CDD" id="cd17896">
    <property type="entry name" value="AGPR_2_N"/>
    <property type="match status" value="1"/>
</dbReference>
<evidence type="ECO:0000256" key="2">
    <source>
        <dbReference type="ARBA" id="ARBA00022571"/>
    </source>
</evidence>
<keyword evidence="3 6" id="KW-0028">Amino-acid biosynthesis</keyword>
<dbReference type="NCBIfam" id="TIGR01851">
    <property type="entry name" value="argC_other"/>
    <property type="match status" value="1"/>
</dbReference>
<dbReference type="PANTHER" id="PTHR32338">
    <property type="entry name" value="N-ACETYL-GAMMA-GLUTAMYL-PHOSPHATE REDUCTASE, CHLOROPLASTIC-RELATED-RELATED"/>
    <property type="match status" value="1"/>
</dbReference>
<accession>A0A0F4VK49</accession>
<evidence type="ECO:0000256" key="6">
    <source>
        <dbReference type="HAMAP-Rule" id="MF_01110"/>
    </source>
</evidence>
<dbReference type="SUPFAM" id="SSF51735">
    <property type="entry name" value="NAD(P)-binding Rossmann-fold domains"/>
    <property type="match status" value="1"/>
</dbReference>
<protein>
    <recommendedName>
        <fullName evidence="6">N-acetyl-gamma-glutamyl-phosphate reductase</fullName>
        <shortName evidence="6">AGPR</shortName>
        <ecNumber evidence="6">1.2.1.38</ecNumber>
    </recommendedName>
    <alternativeName>
        <fullName evidence="6">N-acetyl-glutamate semialdehyde dehydrogenase</fullName>
        <shortName evidence="6">NAGSA dehydrogenase</shortName>
    </alternativeName>
</protein>
<reference evidence="8 9" key="1">
    <citation type="journal article" date="2015" name="Phytopathology">
        <title>Genomes of Candidatus Liberibacter solanacearum haplotype A from New Zealand and the USA suggest significant genome plasticity in the species.</title>
        <authorList>
            <person name="Thompson S.M."/>
            <person name="Johnson C.P."/>
            <person name="Lu A.Y."/>
            <person name="Frampton R.A."/>
            <person name="Sullivan K.L."/>
            <person name="Fiers M.W."/>
            <person name="Crowhurst R.N."/>
            <person name="Pitman A.R."/>
            <person name="Scott I."/>
            <person name="Gudmestad N.C."/>
            <person name="Smith G.R."/>
        </authorList>
    </citation>
    <scope>NUCLEOTIDE SEQUENCE [LARGE SCALE GENOMIC DNA]</scope>
    <source>
        <strain evidence="8 9">LsoNZ1</strain>
    </source>
</reference>
<comment type="caution">
    <text evidence="8">The sequence shown here is derived from an EMBL/GenBank/DDBJ whole genome shotgun (WGS) entry which is preliminary data.</text>
</comment>
<comment type="subcellular location">
    <subcellularLocation>
        <location evidence="6">Cytoplasm</location>
    </subcellularLocation>
</comment>
<organism evidence="8 9">
    <name type="scientific">Candidatus Liberibacter solanacearum</name>
    <dbReference type="NCBI Taxonomy" id="556287"/>
    <lineage>
        <taxon>Bacteria</taxon>
        <taxon>Pseudomonadati</taxon>
        <taxon>Pseudomonadota</taxon>
        <taxon>Alphaproteobacteria</taxon>
        <taxon>Hyphomicrobiales</taxon>
        <taxon>Rhizobiaceae</taxon>
        <taxon>Liberibacter</taxon>
    </lineage>
</organism>
<evidence type="ECO:0000256" key="3">
    <source>
        <dbReference type="ARBA" id="ARBA00022605"/>
    </source>
</evidence>
<evidence type="ECO:0000259" key="7">
    <source>
        <dbReference type="SMART" id="SM00859"/>
    </source>
</evidence>
<name>A0A0F4VK49_9HYPH</name>
<dbReference type="InterPro" id="IPR000534">
    <property type="entry name" value="Semialdehyde_DH_NAD-bd"/>
</dbReference>
<evidence type="ECO:0000256" key="4">
    <source>
        <dbReference type="ARBA" id="ARBA00022857"/>
    </source>
</evidence>
<dbReference type="UniPathway" id="UPA00068">
    <property type="reaction ID" value="UER00108"/>
</dbReference>
<evidence type="ECO:0000313" key="8">
    <source>
        <dbReference type="EMBL" id="KJZ81883.1"/>
    </source>
</evidence>
<keyword evidence="5 6" id="KW-0560">Oxidoreductase</keyword>
<dbReference type="SMART" id="SM00859">
    <property type="entry name" value="Semialdhyde_dh"/>
    <property type="match status" value="1"/>
</dbReference>
<evidence type="ECO:0000256" key="5">
    <source>
        <dbReference type="ARBA" id="ARBA00023002"/>
    </source>
</evidence>
<comment type="pathway">
    <text evidence="6">Amino-acid biosynthesis; L-arginine biosynthesis; N(2)-acetyl-L-ornithine from L-glutamate: step 3/4.</text>
</comment>
<feature type="active site" evidence="6">
    <location>
        <position position="117"/>
    </location>
</feature>